<dbReference type="EMBL" id="RSTY01000008">
    <property type="protein sequence ID" value="MIU26036.1"/>
    <property type="molecule type" value="Genomic_DNA"/>
</dbReference>
<organism evidence="2">
    <name type="scientific">Salmonella enterica</name>
    <name type="common">Salmonella choleraesuis</name>
    <dbReference type="NCBI Taxonomy" id="28901"/>
    <lineage>
        <taxon>Bacteria</taxon>
        <taxon>Pseudomonadati</taxon>
        <taxon>Pseudomonadota</taxon>
        <taxon>Gammaproteobacteria</taxon>
        <taxon>Enterobacterales</taxon>
        <taxon>Enterobacteriaceae</taxon>
        <taxon>Salmonella</taxon>
    </lineage>
</organism>
<protein>
    <recommendedName>
        <fullName evidence="3">CopG family transcriptional regulator</fullName>
    </recommendedName>
</protein>
<evidence type="ECO:0000313" key="1">
    <source>
        <dbReference type="EMBL" id="MIT43942.1"/>
    </source>
</evidence>
<evidence type="ECO:0000313" key="2">
    <source>
        <dbReference type="EMBL" id="MIU26036.1"/>
    </source>
</evidence>
<reference evidence="2" key="1">
    <citation type="submission" date="2018-07" db="EMBL/GenBank/DDBJ databases">
        <authorList>
            <consortium name="GenomeTrakr network: Whole genome sequencing for foodborne pathogen traceback"/>
        </authorList>
    </citation>
    <scope>NUCLEOTIDE SEQUENCE [LARGE SCALE GENOMIC DNA]</scope>
    <source>
        <strain evidence="1">CFSAN034452</strain>
        <strain evidence="2">MOD1-Lipp-451</strain>
    </source>
</reference>
<accession>A0A3R0FVB7</accession>
<dbReference type="AlphaFoldDB" id="A0A3R0FVB7"/>
<dbReference type="Proteomes" id="UP000885418">
    <property type="component" value="Unassembled WGS sequence"/>
</dbReference>
<evidence type="ECO:0008006" key="3">
    <source>
        <dbReference type="Google" id="ProtNLM"/>
    </source>
</evidence>
<comment type="caution">
    <text evidence="2">The sequence shown here is derived from an EMBL/GenBank/DDBJ whole genome shotgun (WGS) entry which is preliminary data.</text>
</comment>
<sequence>MPSRNKKSVLRTLRVPHELDEKIAAIRSIQPGSYSGCVLDLVRAAIKTRTESNRSAEERTADSVLQWVKGEGRKAP</sequence>
<name>A0A3R0FVB7_SALER</name>
<proteinExistence type="predicted"/>
<dbReference type="Proteomes" id="UP000885302">
    <property type="component" value="Unassembled WGS sequence"/>
</dbReference>
<gene>
    <name evidence="1" type="ORF">ATQ15_10390</name>
    <name evidence="2" type="ORF">ATR96_14325</name>
</gene>
<dbReference type="EMBL" id="RSTW01000007">
    <property type="protein sequence ID" value="MIT43942.1"/>
    <property type="molecule type" value="Genomic_DNA"/>
</dbReference>